<organism evidence="1 2">
    <name type="scientific">Pseudomonas benzenivorans</name>
    <dbReference type="NCBI Taxonomy" id="556533"/>
    <lineage>
        <taxon>Bacteria</taxon>
        <taxon>Pseudomonadati</taxon>
        <taxon>Pseudomonadota</taxon>
        <taxon>Gammaproteobacteria</taxon>
        <taxon>Pseudomonadales</taxon>
        <taxon>Pseudomonadaceae</taxon>
        <taxon>Pseudomonas</taxon>
    </lineage>
</organism>
<protein>
    <recommendedName>
        <fullName evidence="3">Lipopolysaccharide kinase (Kdo/WaaP) family protein</fullName>
    </recommendedName>
</protein>
<dbReference type="SUPFAM" id="SSF56112">
    <property type="entry name" value="Protein kinase-like (PK-like)"/>
    <property type="match status" value="1"/>
</dbReference>
<gene>
    <name evidence="1" type="ORF">KDW96_09380</name>
</gene>
<dbReference type="Proteomes" id="UP001059672">
    <property type="component" value="Chromosome"/>
</dbReference>
<name>A0ABY5HCC4_9PSED</name>
<accession>A0ABY5HCC4</accession>
<sequence>MHRLSQKELDGLTENAAVLESDGLGAKVLKLNDGSFLKLFRKRSRWSSETLRPYARRFAENARDLQRLGFTSPEIIQVYALPGPINATAVHYWPLPGKTLRQALSQSSPEQRRALVERFGELLAKLHEAGVYFRSVHLGNVLVLPDGQFGLIDLADMRIGRFPLSLGKRQRNLKHMRRYAEDNRWLFEENRDALRAGYSRPAPRKAQQLFPG</sequence>
<evidence type="ECO:0000313" key="2">
    <source>
        <dbReference type="Proteomes" id="UP001059672"/>
    </source>
</evidence>
<reference evidence="1" key="1">
    <citation type="submission" date="2021-04" db="EMBL/GenBank/DDBJ databases">
        <title>Oceanospirillales bacteria with DddD are important DMSP degraders in coastal seawater.</title>
        <authorList>
            <person name="Liu J."/>
        </authorList>
    </citation>
    <scope>NUCLEOTIDE SEQUENCE</scope>
    <source>
        <strain evidence="1">D13-4</strain>
    </source>
</reference>
<dbReference type="EMBL" id="CP073346">
    <property type="protein sequence ID" value="UTW09487.1"/>
    <property type="molecule type" value="Genomic_DNA"/>
</dbReference>
<dbReference type="InterPro" id="IPR011009">
    <property type="entry name" value="Kinase-like_dom_sf"/>
</dbReference>
<keyword evidence="2" id="KW-1185">Reference proteome</keyword>
<dbReference type="Gene3D" id="1.10.510.10">
    <property type="entry name" value="Transferase(Phosphotransferase) domain 1"/>
    <property type="match status" value="1"/>
</dbReference>
<evidence type="ECO:0000313" key="1">
    <source>
        <dbReference type="EMBL" id="UTW09487.1"/>
    </source>
</evidence>
<dbReference type="Pfam" id="PF06293">
    <property type="entry name" value="Kdo"/>
    <property type="match status" value="1"/>
</dbReference>
<proteinExistence type="predicted"/>
<dbReference type="RefSeq" id="WP_255840144.1">
    <property type="nucleotide sequence ID" value="NZ_CP073346.1"/>
</dbReference>
<evidence type="ECO:0008006" key="3">
    <source>
        <dbReference type="Google" id="ProtNLM"/>
    </source>
</evidence>